<accession>A0A7R8CD42</accession>
<dbReference type="AlphaFoldDB" id="A0A7R8CD42"/>
<dbReference type="PANTHER" id="PTHR44188:SF1">
    <property type="entry name" value="GDAP1, ISOFORM A"/>
    <property type="match status" value="1"/>
</dbReference>
<dbReference type="GO" id="GO:0005741">
    <property type="term" value="C:mitochondrial outer membrane"/>
    <property type="evidence" value="ECO:0007669"/>
    <property type="project" value="TreeGrafter"/>
</dbReference>
<evidence type="ECO:0000256" key="1">
    <source>
        <dbReference type="ARBA" id="ARBA00007409"/>
    </source>
</evidence>
<reference evidence="2" key="1">
    <citation type="submission" date="2021-02" db="EMBL/GenBank/DDBJ databases">
        <authorList>
            <person name="Bekaert M."/>
        </authorList>
    </citation>
    <scope>NUCLEOTIDE SEQUENCE</scope>
    <source>
        <strain evidence="2">IoA-00</strain>
    </source>
</reference>
<dbReference type="Pfam" id="PF13417">
    <property type="entry name" value="GST_N_3"/>
    <property type="match status" value="1"/>
</dbReference>
<dbReference type="GO" id="GO:0000266">
    <property type="term" value="P:mitochondrial fission"/>
    <property type="evidence" value="ECO:0007669"/>
    <property type="project" value="TreeGrafter"/>
</dbReference>
<dbReference type="GO" id="GO:0008053">
    <property type="term" value="P:mitochondrial fusion"/>
    <property type="evidence" value="ECO:0007669"/>
    <property type="project" value="TreeGrafter"/>
</dbReference>
<proteinExistence type="inferred from homology"/>
<dbReference type="Proteomes" id="UP000675881">
    <property type="component" value="Chromosome 1"/>
</dbReference>
<dbReference type="InterPro" id="IPR004045">
    <property type="entry name" value="Glutathione_S-Trfase_N"/>
</dbReference>
<comment type="similarity">
    <text evidence="1">Belongs to the GST superfamily.</text>
</comment>
<gene>
    <name evidence="2" type="ORF">LSAA_1250</name>
</gene>
<dbReference type="EMBL" id="HG994580">
    <property type="protein sequence ID" value="CAF2775899.1"/>
    <property type="molecule type" value="Genomic_DNA"/>
</dbReference>
<name>A0A7R8CD42_LEPSM</name>
<evidence type="ECO:0000313" key="3">
    <source>
        <dbReference type="Proteomes" id="UP000675881"/>
    </source>
</evidence>
<dbReference type="CDD" id="cd00570">
    <property type="entry name" value="GST_N_family"/>
    <property type="match status" value="1"/>
</dbReference>
<dbReference type="SUPFAM" id="SSF52833">
    <property type="entry name" value="Thioredoxin-like"/>
    <property type="match status" value="1"/>
</dbReference>
<keyword evidence="3" id="KW-1185">Reference proteome</keyword>
<dbReference type="GO" id="GO:0006626">
    <property type="term" value="P:protein targeting to mitochondrion"/>
    <property type="evidence" value="ECO:0007669"/>
    <property type="project" value="TreeGrafter"/>
</dbReference>
<dbReference type="OrthoDB" id="249703at2759"/>
<dbReference type="Gene3D" id="3.40.30.10">
    <property type="entry name" value="Glutaredoxin"/>
    <property type="match status" value="1"/>
</dbReference>
<dbReference type="InterPro" id="IPR036249">
    <property type="entry name" value="Thioredoxin-like_sf"/>
</dbReference>
<organism evidence="2 3">
    <name type="scientific">Lepeophtheirus salmonis</name>
    <name type="common">Salmon louse</name>
    <name type="synonym">Caligus salmonis</name>
    <dbReference type="NCBI Taxonomy" id="72036"/>
    <lineage>
        <taxon>Eukaryota</taxon>
        <taxon>Metazoa</taxon>
        <taxon>Ecdysozoa</taxon>
        <taxon>Arthropoda</taxon>
        <taxon>Crustacea</taxon>
        <taxon>Multicrustacea</taxon>
        <taxon>Hexanauplia</taxon>
        <taxon>Copepoda</taxon>
        <taxon>Siphonostomatoida</taxon>
        <taxon>Caligidae</taxon>
        <taxon>Lepeophtheirus</taxon>
    </lineage>
</organism>
<dbReference type="PANTHER" id="PTHR44188">
    <property type="entry name" value="GDAP1, ISOFORM A"/>
    <property type="match status" value="1"/>
</dbReference>
<dbReference type="PROSITE" id="PS50404">
    <property type="entry name" value="GST_NTER"/>
    <property type="match status" value="1"/>
</dbReference>
<evidence type="ECO:0000313" key="2">
    <source>
        <dbReference type="EMBL" id="CAF2775899.1"/>
    </source>
</evidence>
<protein>
    <submittedName>
        <fullName evidence="2">(salmon louse) hypothetical protein</fullName>
    </submittedName>
</protein>
<sequence>MMKCSSIWDSLLNYALENASPSKGILDYIFQEWDYLFQDLYAFLDDVLEENPTGIHVPEKIGYNLQGPFTLKSVLPPQYRVWSDKIISSSPEFTQRLSLPSPSARLEPAQKKTKHECVHCGKTFIKKSYASLHTSKCKGPANDQVPYPKHSCFFCGKDFSTFSCFQSHVDQCPKRSASDKGFVCIKCKNYVILNEENREVEKHDCVAFYACLKCDYMSYVRGPYREHYLKYSVVKHAKMRNSILYYHSISSPSRKVRITMFEKNISSIEFKSVDIIDGEQFEDWFLDLNPKGEVPVFVYYDEEDNKTVITESTEIMKFIDSKYNSKNRLFTYTDEEKDLQGDHVQGELIFLSQHYYFVCINSATEEERNSKNYYLTASDERYNWGYIGFISVLSLSAVYIYKKIKK</sequence>